<proteinExistence type="predicted"/>
<dbReference type="GO" id="GO:0016989">
    <property type="term" value="F:sigma factor antagonist activity"/>
    <property type="evidence" value="ECO:0007669"/>
    <property type="project" value="TreeGrafter"/>
</dbReference>
<dbReference type="InterPro" id="IPR013320">
    <property type="entry name" value="ConA-like_dom_sf"/>
</dbReference>
<dbReference type="InParanoid" id="A0A1M6EAX0"/>
<sequence>MTQVQLETRIQEALDGVISEENWLALQDEMARSDEACRTYCRYVQLHGLLGQRSRGLQALTFQGPVIPMHELVTGRRRKAFVMAIGLAAVLLVMAAVVMNMVFVNQGPEMVFKVSPGTQYELTHLDSEEPPTGMALTRGSVLKLQQGVVELSFESGVMAIVSGPGELSLDDDNQLTLKRGKAWFDVPRKAKGFRVNTEELCVVDLGTQFGVYANAEGEDEVHLFKGIVEVNSIEKPTVTQALTEGGLKVSEQGDLVSVEVNEALFLTELPDSLPYLHWSFDGEGDERFLAQGSAAPAENLVTREYAAQQDTGIRMVPGKFGQAIAADGLGSYVASEWRGIPGGNPRTLAYWIRLPKGERYINPVVGWGRRNVNGSMETGSFFSFVESMRWGVVCGVEVGWYWMKGQTNLQDEEWHHVAHVFTGKNKADGTPDIVTYVDGREESMTRYLAGGREYGDVHIEVNTITDPTESVPLQIFTQLWGDRKQGKAYTAKPELDELFIFEAALMPSEIKKLYRFNNYQGDSK</sequence>
<dbReference type="Gene3D" id="2.60.120.200">
    <property type="match status" value="1"/>
</dbReference>
<evidence type="ECO:0000313" key="3">
    <source>
        <dbReference type="EMBL" id="SHI82654.1"/>
    </source>
</evidence>
<dbReference type="EMBL" id="FQYR01000002">
    <property type="protein sequence ID" value="SHI82654.1"/>
    <property type="molecule type" value="Genomic_DNA"/>
</dbReference>
<accession>A0A1M6EAX0</accession>
<reference evidence="3 4" key="1">
    <citation type="submission" date="2016-11" db="EMBL/GenBank/DDBJ databases">
        <authorList>
            <person name="Jaros S."/>
            <person name="Januszkiewicz K."/>
            <person name="Wedrychowicz H."/>
        </authorList>
    </citation>
    <scope>NUCLEOTIDE SEQUENCE [LARGE SCALE GENOMIC DNA]</scope>
    <source>
        <strain evidence="3 4">DSM 18772</strain>
    </source>
</reference>
<dbReference type="AlphaFoldDB" id="A0A1M6EAX0"/>
<dbReference type="SUPFAM" id="SSF49899">
    <property type="entry name" value="Concanavalin A-like lectins/glucanases"/>
    <property type="match status" value="1"/>
</dbReference>
<evidence type="ECO:0000256" key="1">
    <source>
        <dbReference type="SAM" id="Phobius"/>
    </source>
</evidence>
<keyword evidence="1" id="KW-0812">Transmembrane</keyword>
<evidence type="ECO:0000313" key="4">
    <source>
        <dbReference type="Proteomes" id="UP000184510"/>
    </source>
</evidence>
<organism evidence="3 4">
    <name type="scientific">Rubritalea squalenifaciens DSM 18772</name>
    <dbReference type="NCBI Taxonomy" id="1123071"/>
    <lineage>
        <taxon>Bacteria</taxon>
        <taxon>Pseudomonadati</taxon>
        <taxon>Verrucomicrobiota</taxon>
        <taxon>Verrucomicrobiia</taxon>
        <taxon>Verrucomicrobiales</taxon>
        <taxon>Rubritaleaceae</taxon>
        <taxon>Rubritalea</taxon>
    </lineage>
</organism>
<dbReference type="OrthoDB" id="258532at2"/>
<dbReference type="InterPro" id="IPR006860">
    <property type="entry name" value="FecR"/>
</dbReference>
<dbReference type="InterPro" id="IPR012373">
    <property type="entry name" value="Ferrdict_sens_TM"/>
</dbReference>
<evidence type="ECO:0000259" key="2">
    <source>
        <dbReference type="Pfam" id="PF04773"/>
    </source>
</evidence>
<dbReference type="STRING" id="1123071.SAMN02745181_0986"/>
<dbReference type="Gene3D" id="2.60.120.1440">
    <property type="match status" value="1"/>
</dbReference>
<dbReference type="Proteomes" id="UP000184510">
    <property type="component" value="Unassembled WGS sequence"/>
</dbReference>
<dbReference type="RefSeq" id="WP_143158350.1">
    <property type="nucleotide sequence ID" value="NZ_FQYR01000002.1"/>
</dbReference>
<keyword evidence="4" id="KW-1185">Reference proteome</keyword>
<gene>
    <name evidence="3" type="ORF">SAMN02745181_0986</name>
</gene>
<keyword evidence="1" id="KW-1133">Transmembrane helix</keyword>
<dbReference type="PANTHER" id="PTHR30273">
    <property type="entry name" value="PERIPLASMIC SIGNAL SENSOR AND SIGMA FACTOR ACTIVATOR FECR-RELATED"/>
    <property type="match status" value="1"/>
</dbReference>
<dbReference type="Pfam" id="PF04773">
    <property type="entry name" value="FecR"/>
    <property type="match status" value="1"/>
</dbReference>
<feature type="transmembrane region" description="Helical" evidence="1">
    <location>
        <begin position="80"/>
        <end position="103"/>
    </location>
</feature>
<keyword evidence="1" id="KW-0472">Membrane</keyword>
<feature type="domain" description="FecR protein" evidence="2">
    <location>
        <begin position="172"/>
        <end position="229"/>
    </location>
</feature>
<name>A0A1M6EAX0_9BACT</name>
<dbReference type="PANTHER" id="PTHR30273:SF2">
    <property type="entry name" value="PROTEIN FECR"/>
    <property type="match status" value="1"/>
</dbReference>
<protein>
    <submittedName>
        <fullName evidence="3">FecR family protein</fullName>
    </submittedName>
</protein>